<evidence type="ECO:0000313" key="1">
    <source>
        <dbReference type="EMBL" id="ELK05850.1"/>
    </source>
</evidence>
<dbReference type="Proteomes" id="UP000010552">
    <property type="component" value="Unassembled WGS sequence"/>
</dbReference>
<dbReference type="InParanoid" id="L5K2Q8"/>
<keyword evidence="2" id="KW-1185">Reference proteome</keyword>
<reference evidence="2" key="1">
    <citation type="journal article" date="2013" name="Science">
        <title>Comparative analysis of bat genomes provides insight into the evolution of flight and immunity.</title>
        <authorList>
            <person name="Zhang G."/>
            <person name="Cowled C."/>
            <person name="Shi Z."/>
            <person name="Huang Z."/>
            <person name="Bishop-Lilly K.A."/>
            <person name="Fang X."/>
            <person name="Wynne J.W."/>
            <person name="Xiong Z."/>
            <person name="Baker M.L."/>
            <person name="Zhao W."/>
            <person name="Tachedjian M."/>
            <person name="Zhu Y."/>
            <person name="Zhou P."/>
            <person name="Jiang X."/>
            <person name="Ng J."/>
            <person name="Yang L."/>
            <person name="Wu L."/>
            <person name="Xiao J."/>
            <person name="Feng Y."/>
            <person name="Chen Y."/>
            <person name="Sun X."/>
            <person name="Zhang Y."/>
            <person name="Marsh G.A."/>
            <person name="Crameri G."/>
            <person name="Broder C.C."/>
            <person name="Frey K.G."/>
            <person name="Wang L.F."/>
            <person name="Wang J."/>
        </authorList>
    </citation>
    <scope>NUCLEOTIDE SEQUENCE [LARGE SCALE GENOMIC DNA]</scope>
</reference>
<name>L5K2Q8_PTEAL</name>
<accession>L5K2Q8</accession>
<gene>
    <name evidence="1" type="ORF">PAL_GLEAN10017338</name>
</gene>
<dbReference type="AlphaFoldDB" id="L5K2Q8"/>
<protein>
    <submittedName>
        <fullName evidence="1">Uncharacterized protein</fullName>
    </submittedName>
</protein>
<sequence length="96" mass="11067">MEENLISMREDHSFHVRYSPRSMEGPLNFLGYSHQMNLERCLSVLLFVFRSGVLLNTDPLFSPTSRESRVHHSSEQLRTRYFDPVIGSMGCSGWAS</sequence>
<dbReference type="EMBL" id="KB031037">
    <property type="protein sequence ID" value="ELK05850.1"/>
    <property type="molecule type" value="Genomic_DNA"/>
</dbReference>
<evidence type="ECO:0000313" key="2">
    <source>
        <dbReference type="Proteomes" id="UP000010552"/>
    </source>
</evidence>
<proteinExistence type="predicted"/>
<organism evidence="1 2">
    <name type="scientific">Pteropus alecto</name>
    <name type="common">Black flying fox</name>
    <dbReference type="NCBI Taxonomy" id="9402"/>
    <lineage>
        <taxon>Eukaryota</taxon>
        <taxon>Metazoa</taxon>
        <taxon>Chordata</taxon>
        <taxon>Craniata</taxon>
        <taxon>Vertebrata</taxon>
        <taxon>Euteleostomi</taxon>
        <taxon>Mammalia</taxon>
        <taxon>Eutheria</taxon>
        <taxon>Laurasiatheria</taxon>
        <taxon>Chiroptera</taxon>
        <taxon>Yinpterochiroptera</taxon>
        <taxon>Pteropodoidea</taxon>
        <taxon>Pteropodidae</taxon>
        <taxon>Pteropodinae</taxon>
        <taxon>Pteropus</taxon>
    </lineage>
</organism>